<evidence type="ECO:0000256" key="1">
    <source>
        <dbReference type="ARBA" id="ARBA00001947"/>
    </source>
</evidence>
<comment type="similarity">
    <text evidence="5">Belongs to the creatininase superfamily.</text>
</comment>
<dbReference type="PANTHER" id="PTHR35005">
    <property type="entry name" value="3-DEHYDRO-SCYLLO-INOSOSE HYDROLASE"/>
    <property type="match status" value="1"/>
</dbReference>
<evidence type="ECO:0000256" key="6">
    <source>
        <dbReference type="SAM" id="MobiDB-lite"/>
    </source>
</evidence>
<dbReference type="Pfam" id="PF02633">
    <property type="entry name" value="Creatininase"/>
    <property type="match status" value="1"/>
</dbReference>
<reference evidence="7" key="1">
    <citation type="submission" date="2019-09" db="EMBL/GenBank/DDBJ databases">
        <title>Characterisation of the sponge microbiome using genome-centric metagenomics.</title>
        <authorList>
            <person name="Engelberts J.P."/>
            <person name="Robbins S.J."/>
            <person name="De Goeij J.M."/>
            <person name="Aranda M."/>
            <person name="Bell S.C."/>
            <person name="Webster N.S."/>
        </authorList>
    </citation>
    <scope>NUCLEOTIDE SEQUENCE</scope>
    <source>
        <strain evidence="7">SB0661_bin_32</strain>
    </source>
</reference>
<name>A0A6B1DCB8_9CHLR</name>
<keyword evidence="2" id="KW-0479">Metal-binding</keyword>
<organism evidence="7">
    <name type="scientific">Caldilineaceae bacterium SB0661_bin_32</name>
    <dbReference type="NCBI Taxonomy" id="2605255"/>
    <lineage>
        <taxon>Bacteria</taxon>
        <taxon>Bacillati</taxon>
        <taxon>Chloroflexota</taxon>
        <taxon>Caldilineae</taxon>
        <taxon>Caldilineales</taxon>
        <taxon>Caldilineaceae</taxon>
    </lineage>
</organism>
<dbReference type="GO" id="GO:0016811">
    <property type="term" value="F:hydrolase activity, acting on carbon-nitrogen (but not peptide) bonds, in linear amides"/>
    <property type="evidence" value="ECO:0007669"/>
    <property type="project" value="TreeGrafter"/>
</dbReference>
<feature type="region of interest" description="Disordered" evidence="6">
    <location>
        <begin position="1"/>
        <end position="25"/>
    </location>
</feature>
<accession>A0A6B1DCB8</accession>
<dbReference type="PANTHER" id="PTHR35005:SF1">
    <property type="entry name" value="2-AMINO-5-FORMYLAMINO-6-RIBOSYLAMINOPYRIMIDIN-4(3H)-ONE 5'-MONOPHOSPHATE DEFORMYLASE"/>
    <property type="match status" value="1"/>
</dbReference>
<dbReference type="GO" id="GO:0009231">
    <property type="term" value="P:riboflavin biosynthetic process"/>
    <property type="evidence" value="ECO:0007669"/>
    <property type="project" value="TreeGrafter"/>
</dbReference>
<gene>
    <name evidence="7" type="ORF">F4X14_19115</name>
</gene>
<evidence type="ECO:0000256" key="5">
    <source>
        <dbReference type="ARBA" id="ARBA00024029"/>
    </source>
</evidence>
<evidence type="ECO:0000313" key="7">
    <source>
        <dbReference type="EMBL" id="MYC97073.1"/>
    </source>
</evidence>
<sequence>MSVPARAELPEKGLAHTREGRPMDPQTEYRYNRLTWAEMNDAIAAQKVVLLPVASTEQHGRHLPLDVDVFLCESICLEAGRRAPDSILVLPPISYGLNLHHIDFPGTIHIEPEVFIAFCLNITKSVAYHGFEKILLVNGHGSNTPLIDLVARKTVLETDSLCGALGYFGLAMEAFNAVKETEVMAHADEFETSLYLHLAPERVQMDKAEADDDVRGQFVSSDSVYTNPVRFNDFWGRWTRLGVHGDPTLATAEKGKVIFEAAVGGLIAVVEEWRSWPISERSDQHIGPVQSRIRW</sequence>
<feature type="compositionally biased region" description="Basic and acidic residues" evidence="6">
    <location>
        <begin position="8"/>
        <end position="22"/>
    </location>
</feature>
<evidence type="ECO:0000256" key="2">
    <source>
        <dbReference type="ARBA" id="ARBA00022723"/>
    </source>
</evidence>
<dbReference type="AlphaFoldDB" id="A0A6B1DCB8"/>
<evidence type="ECO:0000256" key="3">
    <source>
        <dbReference type="ARBA" id="ARBA00022801"/>
    </source>
</evidence>
<dbReference type="GO" id="GO:0046872">
    <property type="term" value="F:metal ion binding"/>
    <property type="evidence" value="ECO:0007669"/>
    <property type="project" value="UniProtKB-KW"/>
</dbReference>
<dbReference type="SUPFAM" id="SSF102215">
    <property type="entry name" value="Creatininase"/>
    <property type="match status" value="1"/>
</dbReference>
<keyword evidence="3" id="KW-0378">Hydrolase</keyword>
<dbReference type="Gene3D" id="3.40.50.10310">
    <property type="entry name" value="Creatininase"/>
    <property type="match status" value="1"/>
</dbReference>
<keyword evidence="4" id="KW-0862">Zinc</keyword>
<proteinExistence type="inferred from homology"/>
<evidence type="ECO:0000256" key="4">
    <source>
        <dbReference type="ARBA" id="ARBA00022833"/>
    </source>
</evidence>
<comment type="caution">
    <text evidence="7">The sequence shown here is derived from an EMBL/GenBank/DDBJ whole genome shotgun (WGS) entry which is preliminary data.</text>
</comment>
<dbReference type="InterPro" id="IPR024087">
    <property type="entry name" value="Creatininase-like_sf"/>
</dbReference>
<dbReference type="EMBL" id="VXMH01000104">
    <property type="protein sequence ID" value="MYC97073.1"/>
    <property type="molecule type" value="Genomic_DNA"/>
</dbReference>
<comment type="cofactor">
    <cofactor evidence="1">
        <name>Zn(2+)</name>
        <dbReference type="ChEBI" id="CHEBI:29105"/>
    </cofactor>
</comment>
<dbReference type="InterPro" id="IPR003785">
    <property type="entry name" value="Creatininase/forma_Hydrolase"/>
</dbReference>
<protein>
    <submittedName>
        <fullName evidence="7">Creatininase family protein</fullName>
    </submittedName>
</protein>